<dbReference type="RefSeq" id="XP_015589499.1">
    <property type="nucleotide sequence ID" value="XM_015734013.2"/>
</dbReference>
<evidence type="ECO:0000256" key="9">
    <source>
        <dbReference type="SAM" id="Phobius"/>
    </source>
</evidence>
<evidence type="ECO:0000313" key="11">
    <source>
        <dbReference type="Proteomes" id="UP000694920"/>
    </source>
</evidence>
<dbReference type="CDD" id="cd23590">
    <property type="entry name" value="TFP_LU_ECD_Bou"/>
    <property type="match status" value="1"/>
</dbReference>
<evidence type="ECO:0000256" key="1">
    <source>
        <dbReference type="ARBA" id="ARBA00004589"/>
    </source>
</evidence>
<sequence length="143" mass="15883">MDANIGCKWLALFALLTLHFEPAKSIECYQCTSSSTVNPFQCTEFLSSDIDMKPEPCDKIYGAQYCVKVVGRLEDGIGTKRFCSSKDRGNSCEYVRQPGDKLTYRTCIYTCTGDGCNPASGLLPSILTIISGLLITLRFLFHR</sequence>
<gene>
    <name evidence="12" type="primary">LOC107265040</name>
</gene>
<dbReference type="Proteomes" id="UP000694920">
    <property type="component" value="Unplaced"/>
</dbReference>
<evidence type="ECO:0000256" key="8">
    <source>
        <dbReference type="ARBA" id="ARBA00023288"/>
    </source>
</evidence>
<evidence type="ECO:0000256" key="10">
    <source>
        <dbReference type="SAM" id="SignalP"/>
    </source>
</evidence>
<feature type="transmembrane region" description="Helical" evidence="9">
    <location>
        <begin position="121"/>
        <end position="141"/>
    </location>
</feature>
<feature type="signal peptide" evidence="10">
    <location>
        <begin position="1"/>
        <end position="25"/>
    </location>
</feature>
<evidence type="ECO:0000256" key="7">
    <source>
        <dbReference type="ARBA" id="ARBA00023180"/>
    </source>
</evidence>
<organism evidence="11 12">
    <name type="scientific">Cephus cinctus</name>
    <name type="common">Wheat stem sawfly</name>
    <dbReference type="NCBI Taxonomy" id="211228"/>
    <lineage>
        <taxon>Eukaryota</taxon>
        <taxon>Metazoa</taxon>
        <taxon>Ecdysozoa</taxon>
        <taxon>Arthropoda</taxon>
        <taxon>Hexapoda</taxon>
        <taxon>Insecta</taxon>
        <taxon>Pterygota</taxon>
        <taxon>Neoptera</taxon>
        <taxon>Endopterygota</taxon>
        <taxon>Hymenoptera</taxon>
        <taxon>Cephoidea</taxon>
        <taxon>Cephidae</taxon>
        <taxon>Cephus</taxon>
    </lineage>
</organism>
<evidence type="ECO:0000256" key="5">
    <source>
        <dbReference type="ARBA" id="ARBA00022989"/>
    </source>
</evidence>
<dbReference type="CTD" id="31644"/>
<dbReference type="GeneID" id="107265040"/>
<name>A0AAJ7BMQ9_CEPCN</name>
<comment type="subcellular location">
    <subcellularLocation>
        <location evidence="1">Membrane</location>
        <topology evidence="1">Lipid-anchor</topology>
        <topology evidence="1">GPI-anchor</topology>
    </subcellularLocation>
</comment>
<feature type="chain" id="PRO_5042545920" evidence="10">
    <location>
        <begin position="26"/>
        <end position="143"/>
    </location>
</feature>
<dbReference type="PANTHER" id="PTHR33562">
    <property type="entry name" value="ATILLA, ISOFORM B-RELATED-RELATED"/>
    <property type="match status" value="1"/>
</dbReference>
<evidence type="ECO:0000256" key="6">
    <source>
        <dbReference type="ARBA" id="ARBA00023136"/>
    </source>
</evidence>
<dbReference type="KEGG" id="ccin:107265040"/>
<dbReference type="PANTHER" id="PTHR33562:SF18">
    <property type="entry name" value="BOUDIN-RELATED"/>
    <property type="match status" value="1"/>
</dbReference>
<evidence type="ECO:0000256" key="4">
    <source>
        <dbReference type="ARBA" id="ARBA00022729"/>
    </source>
</evidence>
<keyword evidence="3 9" id="KW-0812">Transmembrane</keyword>
<keyword evidence="6 9" id="KW-0472">Membrane</keyword>
<dbReference type="GO" id="GO:0032222">
    <property type="term" value="P:regulation of synaptic transmission, cholinergic"/>
    <property type="evidence" value="ECO:0007669"/>
    <property type="project" value="InterPro"/>
</dbReference>
<keyword evidence="5 9" id="KW-1133">Transmembrane helix</keyword>
<dbReference type="Pfam" id="PF17064">
    <property type="entry name" value="QVR"/>
    <property type="match status" value="1"/>
</dbReference>
<dbReference type="InterPro" id="IPR031424">
    <property type="entry name" value="QVR-like"/>
</dbReference>
<reference evidence="12" key="1">
    <citation type="submission" date="2025-08" db="UniProtKB">
        <authorList>
            <consortium name="RefSeq"/>
        </authorList>
    </citation>
    <scope>IDENTIFICATION</scope>
</reference>
<protein>
    <submittedName>
        <fullName evidence="12">Uncharacterized protein LOC107265040 isoform X1</fullName>
    </submittedName>
</protein>
<keyword evidence="11" id="KW-1185">Reference proteome</keyword>
<dbReference type="GO" id="GO:0030431">
    <property type="term" value="P:sleep"/>
    <property type="evidence" value="ECO:0007669"/>
    <property type="project" value="InterPro"/>
</dbReference>
<keyword evidence="2" id="KW-0336">GPI-anchor</keyword>
<dbReference type="InterPro" id="IPR050975">
    <property type="entry name" value="Sleep_regulator"/>
</dbReference>
<dbReference type="AlphaFoldDB" id="A0AAJ7BMQ9"/>
<evidence type="ECO:0000256" key="3">
    <source>
        <dbReference type="ARBA" id="ARBA00022692"/>
    </source>
</evidence>
<evidence type="ECO:0000313" key="12">
    <source>
        <dbReference type="RefSeq" id="XP_015589499.1"/>
    </source>
</evidence>
<accession>A0AAJ7BMQ9</accession>
<keyword evidence="8" id="KW-0449">Lipoprotein</keyword>
<keyword evidence="4 10" id="KW-0732">Signal</keyword>
<proteinExistence type="predicted"/>
<evidence type="ECO:0000256" key="2">
    <source>
        <dbReference type="ARBA" id="ARBA00022622"/>
    </source>
</evidence>
<keyword evidence="7" id="KW-0325">Glycoprotein</keyword>
<dbReference type="GO" id="GO:0098552">
    <property type="term" value="C:side of membrane"/>
    <property type="evidence" value="ECO:0007669"/>
    <property type="project" value="UniProtKB-KW"/>
</dbReference>